<organism evidence="7 8">
    <name type="scientific">Thermomonospora echinospora</name>
    <dbReference type="NCBI Taxonomy" id="1992"/>
    <lineage>
        <taxon>Bacteria</taxon>
        <taxon>Bacillati</taxon>
        <taxon>Actinomycetota</taxon>
        <taxon>Actinomycetes</taxon>
        <taxon>Streptosporangiales</taxon>
        <taxon>Thermomonosporaceae</taxon>
        <taxon>Thermomonospora</taxon>
    </lineage>
</organism>
<reference evidence="8" key="1">
    <citation type="submission" date="2016-10" db="EMBL/GenBank/DDBJ databases">
        <authorList>
            <person name="Varghese N."/>
            <person name="Submissions S."/>
        </authorList>
    </citation>
    <scope>NUCLEOTIDE SEQUENCE [LARGE SCALE GENOMIC DNA]</scope>
    <source>
        <strain evidence="8">DSM 43163</strain>
    </source>
</reference>
<evidence type="ECO:0000259" key="6">
    <source>
        <dbReference type="Pfam" id="PF00270"/>
    </source>
</evidence>
<accession>A0A1H6BV78</accession>
<dbReference type="GO" id="GO:0006310">
    <property type="term" value="P:DNA recombination"/>
    <property type="evidence" value="ECO:0007669"/>
    <property type="project" value="TreeGrafter"/>
</dbReference>
<dbReference type="GO" id="GO:0005737">
    <property type="term" value="C:cytoplasm"/>
    <property type="evidence" value="ECO:0007669"/>
    <property type="project" value="TreeGrafter"/>
</dbReference>
<feature type="domain" description="DEAD/DEAH-box helicase" evidence="6">
    <location>
        <begin position="22"/>
        <end position="57"/>
    </location>
</feature>
<dbReference type="GO" id="GO:0009378">
    <property type="term" value="F:four-way junction helicase activity"/>
    <property type="evidence" value="ECO:0007669"/>
    <property type="project" value="TreeGrafter"/>
</dbReference>
<keyword evidence="8" id="KW-1185">Reference proteome</keyword>
<dbReference type="PANTHER" id="PTHR13710">
    <property type="entry name" value="DNA HELICASE RECQ FAMILY MEMBER"/>
    <property type="match status" value="1"/>
</dbReference>
<dbReference type="GO" id="GO:0043138">
    <property type="term" value="F:3'-5' DNA helicase activity"/>
    <property type="evidence" value="ECO:0007669"/>
    <property type="project" value="UniProtKB-EC"/>
</dbReference>
<evidence type="ECO:0000256" key="5">
    <source>
        <dbReference type="ARBA" id="ARBA00034808"/>
    </source>
</evidence>
<dbReference type="InterPro" id="IPR011545">
    <property type="entry name" value="DEAD/DEAH_box_helicase_dom"/>
</dbReference>
<keyword evidence="2" id="KW-0238">DNA-binding</keyword>
<dbReference type="Proteomes" id="UP000236723">
    <property type="component" value="Unassembled WGS sequence"/>
</dbReference>
<dbReference type="PANTHER" id="PTHR13710:SF105">
    <property type="entry name" value="ATP-DEPENDENT DNA HELICASE Q1"/>
    <property type="match status" value="1"/>
</dbReference>
<dbReference type="EMBL" id="FNVO01000008">
    <property type="protein sequence ID" value="SEG64614.1"/>
    <property type="molecule type" value="Genomic_DNA"/>
</dbReference>
<keyword evidence="3" id="KW-0413">Isomerase</keyword>
<name>A0A1H6BV78_9ACTN</name>
<dbReference type="GO" id="GO:0003677">
    <property type="term" value="F:DNA binding"/>
    <property type="evidence" value="ECO:0007669"/>
    <property type="project" value="UniProtKB-KW"/>
</dbReference>
<dbReference type="GO" id="GO:0006281">
    <property type="term" value="P:DNA repair"/>
    <property type="evidence" value="ECO:0007669"/>
    <property type="project" value="TreeGrafter"/>
</dbReference>
<keyword evidence="7" id="KW-0347">Helicase</keyword>
<evidence type="ECO:0000313" key="7">
    <source>
        <dbReference type="EMBL" id="SEG64614.1"/>
    </source>
</evidence>
<keyword evidence="7" id="KW-0547">Nucleotide-binding</keyword>
<dbReference type="AlphaFoldDB" id="A0A1H6BV78"/>
<dbReference type="GO" id="GO:0043590">
    <property type="term" value="C:bacterial nucleoid"/>
    <property type="evidence" value="ECO:0007669"/>
    <property type="project" value="TreeGrafter"/>
</dbReference>
<dbReference type="GO" id="GO:0030894">
    <property type="term" value="C:replisome"/>
    <property type="evidence" value="ECO:0007669"/>
    <property type="project" value="TreeGrafter"/>
</dbReference>
<dbReference type="InterPro" id="IPR027417">
    <property type="entry name" value="P-loop_NTPase"/>
</dbReference>
<proteinExistence type="inferred from homology"/>
<gene>
    <name evidence="7" type="ORF">SAMN04489712_10839</name>
</gene>
<evidence type="ECO:0000256" key="4">
    <source>
        <dbReference type="ARBA" id="ARBA00034617"/>
    </source>
</evidence>
<evidence type="ECO:0000256" key="3">
    <source>
        <dbReference type="ARBA" id="ARBA00023235"/>
    </source>
</evidence>
<dbReference type="RefSeq" id="WP_103939209.1">
    <property type="nucleotide sequence ID" value="NZ_FNVO01000008.1"/>
</dbReference>
<protein>
    <recommendedName>
        <fullName evidence="5">DNA 3'-5' helicase</fullName>
        <ecNumber evidence="5">5.6.2.4</ecNumber>
    </recommendedName>
</protein>
<sequence length="66" mass="7437">MDERTARLRDIAEETFGWERLRPGQREAMQELLDGHDVLLVSPTGSGKSAVYQVPARLDHGLFAGW</sequence>
<keyword evidence="7" id="KW-0378">Hydrolase</keyword>
<dbReference type="Pfam" id="PF00270">
    <property type="entry name" value="DEAD"/>
    <property type="match status" value="1"/>
</dbReference>
<dbReference type="OrthoDB" id="9760034at2"/>
<dbReference type="GO" id="GO:0005524">
    <property type="term" value="F:ATP binding"/>
    <property type="evidence" value="ECO:0007669"/>
    <property type="project" value="InterPro"/>
</dbReference>
<comment type="similarity">
    <text evidence="1">Belongs to the helicase family. RecQ subfamily.</text>
</comment>
<keyword evidence="7" id="KW-0067">ATP-binding</keyword>
<evidence type="ECO:0000313" key="8">
    <source>
        <dbReference type="Proteomes" id="UP000236723"/>
    </source>
</evidence>
<evidence type="ECO:0000256" key="1">
    <source>
        <dbReference type="ARBA" id="ARBA00005446"/>
    </source>
</evidence>
<dbReference type="Gene3D" id="3.40.50.300">
    <property type="entry name" value="P-loop containing nucleotide triphosphate hydrolases"/>
    <property type="match status" value="1"/>
</dbReference>
<dbReference type="EC" id="5.6.2.4" evidence="5"/>
<dbReference type="SUPFAM" id="SSF52540">
    <property type="entry name" value="P-loop containing nucleoside triphosphate hydrolases"/>
    <property type="match status" value="1"/>
</dbReference>
<comment type="catalytic activity">
    <reaction evidence="4">
        <text>Couples ATP hydrolysis with the unwinding of duplex DNA by translocating in the 3'-5' direction.</text>
        <dbReference type="EC" id="5.6.2.4"/>
    </reaction>
</comment>
<evidence type="ECO:0000256" key="2">
    <source>
        <dbReference type="ARBA" id="ARBA00023125"/>
    </source>
</evidence>